<dbReference type="Pfam" id="PF04784">
    <property type="entry name" value="DUF547"/>
    <property type="match status" value="1"/>
</dbReference>
<reference evidence="4" key="1">
    <citation type="submission" date="2022-08" db="EMBL/GenBank/DDBJ databases">
        <title>Novel sulphate-reducing endosymbionts in the free-living metamonad Anaeramoeba.</title>
        <authorList>
            <person name="Jerlstrom-Hultqvist J."/>
            <person name="Cepicka I."/>
            <person name="Gallot-Lavallee L."/>
            <person name="Salas-Leiva D."/>
            <person name="Curtis B.A."/>
            <person name="Zahonova K."/>
            <person name="Pipaliya S."/>
            <person name="Dacks J."/>
            <person name="Roger A.J."/>
        </authorList>
    </citation>
    <scope>NUCLEOTIDE SEQUENCE</scope>
    <source>
        <strain evidence="4">Busselton2</strain>
    </source>
</reference>
<organism evidence="4 5">
    <name type="scientific">Anaeramoeba flamelloides</name>
    <dbReference type="NCBI Taxonomy" id="1746091"/>
    <lineage>
        <taxon>Eukaryota</taxon>
        <taxon>Metamonada</taxon>
        <taxon>Anaeramoebidae</taxon>
        <taxon>Anaeramoeba</taxon>
    </lineage>
</organism>
<accession>A0AAV7YZM0</accession>
<dbReference type="InterPro" id="IPR036305">
    <property type="entry name" value="RGS_sf"/>
</dbReference>
<evidence type="ECO:0000256" key="1">
    <source>
        <dbReference type="SAM" id="Coils"/>
    </source>
</evidence>
<dbReference type="Pfam" id="PF00615">
    <property type="entry name" value="RGS"/>
    <property type="match status" value="1"/>
</dbReference>
<feature type="region of interest" description="Disordered" evidence="2">
    <location>
        <begin position="115"/>
        <end position="202"/>
    </location>
</feature>
<feature type="region of interest" description="Disordered" evidence="2">
    <location>
        <begin position="493"/>
        <end position="522"/>
    </location>
</feature>
<gene>
    <name evidence="4" type="ORF">M0812_20306</name>
</gene>
<evidence type="ECO:0000313" key="4">
    <source>
        <dbReference type="EMBL" id="KAJ3434240.1"/>
    </source>
</evidence>
<feature type="compositionally biased region" description="Basic residues" evidence="2">
    <location>
        <begin position="115"/>
        <end position="124"/>
    </location>
</feature>
<evidence type="ECO:0000259" key="3">
    <source>
        <dbReference type="PROSITE" id="PS50132"/>
    </source>
</evidence>
<comment type="caution">
    <text evidence="4">The sequence shown here is derived from an EMBL/GenBank/DDBJ whole genome shotgun (WGS) entry which is preliminary data.</text>
</comment>
<name>A0AAV7YZM0_9EUKA</name>
<feature type="compositionally biased region" description="Basic residues" evidence="2">
    <location>
        <begin position="160"/>
        <end position="202"/>
    </location>
</feature>
<dbReference type="Proteomes" id="UP001146793">
    <property type="component" value="Unassembled WGS sequence"/>
</dbReference>
<proteinExistence type="predicted"/>
<feature type="compositionally biased region" description="Low complexity" evidence="2">
    <location>
        <begin position="505"/>
        <end position="522"/>
    </location>
</feature>
<dbReference type="InterPro" id="IPR016137">
    <property type="entry name" value="RGS"/>
</dbReference>
<feature type="coiled-coil region" evidence="1">
    <location>
        <begin position="424"/>
        <end position="478"/>
    </location>
</feature>
<evidence type="ECO:0000256" key="2">
    <source>
        <dbReference type="SAM" id="MobiDB-lite"/>
    </source>
</evidence>
<sequence>MTEGIEKKYIRLIEINEDQFEKRTKKINQNTGCVFYLNTNKRIVLANPKFLELINKKLKSILEKDFATLLHTYQPHFGISSKQFVEMINLNFIHSGLSFLDLVIAFQKRKIISNNHHKKIKKKKNEKEKGKEKKGKGKEKEKGKKGKGKGKGKGKEKGKEKKKNGKGKKAKKNYKKKKITNNKEPKSKRKKKQKQKKRKRRKNTIVWANAVIIPIKIQTQILFEIWVQKTEKPKDLISKCEMIQQTKEKCQDLKKEISKFRKIESQNLKSKILKECLEQEKEFLQKNKTINLKIKKTKRRIQESKTLIKNREEFGFEMVVKNKSNFISEKQQFMRKLNLETKKLEFELKKKRGSTISSQLMYRIQSITPRSKETLLEKTNLLRDLKKLDLKIKKRSKKLKKNIKGKKKILLQNSPQLMQLRFEKESVLKQLKTIRKKQSNLQNQLQSNKIANIVQQRVLKLQNEVKKLTHKNNSIKLQISQVTLNSHKKSLISSNYSSSEDESENSTNKNSNDNTNDKNNNQKSIDLIKVSYKSQDDFLLVDHLSRKSMRDLNITRPKNCDVVKIPSYGDLEEEPMLGQHVNKRLTNPFFFFNKSEFITNILDERIYLDLLGEKSILLEQNNENKKKMKEILKEGTFEEFRKYELGIEYYKEFLSERMIVEPLLFYCDLQEFKMSFDQKHADQLVHYFLKQYIYNTSIFYIELEQKSRDVIIKQWGKDDYSIDMFDNIEEKMYKIISTAHFQQFKDSYLYKEFEECLLSDNHRFQNQKYQFGEFCSTHITENILNMNIEYKLTNTKPFYELSYNLINQLIKILSQNFLHNFGVINCKKIIRSIKFQKFLQNCSKLQKIDIKKLLNATDIQKKYFFLNLYNIITMHSLIVNEHPHDYKTFKHFLCYSKYNVGGKIINLADIKFGIFRLGHKKKEYHLPKEWEGFQMENCDHRIHFALISSSSVSSTLSPFLLKNCNKQLDKFRNTFINKYISVNRKKKKVILPRLFLKYWSDFVEEENQIISWLQKFLKVNNLSILDFSLKPIKFKINQEIKFKSKK</sequence>
<dbReference type="Gene3D" id="1.10.167.10">
    <property type="entry name" value="Regulator of G-protein Signalling 4, domain 2"/>
    <property type="match status" value="1"/>
</dbReference>
<dbReference type="SUPFAM" id="SSF48097">
    <property type="entry name" value="Regulator of G-protein signaling, RGS"/>
    <property type="match status" value="1"/>
</dbReference>
<dbReference type="InterPro" id="IPR044926">
    <property type="entry name" value="RGS_subdomain_2"/>
</dbReference>
<dbReference type="AlphaFoldDB" id="A0AAV7YZM0"/>
<dbReference type="PANTHER" id="PTHR46361">
    <property type="entry name" value="ELECTRON CARRIER/ PROTEIN DISULFIDE OXIDOREDUCTASE"/>
    <property type="match status" value="1"/>
</dbReference>
<evidence type="ECO:0000313" key="5">
    <source>
        <dbReference type="Proteomes" id="UP001146793"/>
    </source>
</evidence>
<protein>
    <submittedName>
        <fullName evidence="4">Electron carrier/ protein disulfide oxidoreductase</fullName>
    </submittedName>
</protein>
<dbReference type="PANTHER" id="PTHR46361:SF3">
    <property type="entry name" value="ELECTRON CARRIER_ PROTEIN DISULFIDE OXIDOREDUCTASE"/>
    <property type="match status" value="1"/>
</dbReference>
<dbReference type="InterPro" id="IPR006869">
    <property type="entry name" value="DUF547"/>
</dbReference>
<feature type="domain" description="RGS" evidence="3">
    <location>
        <begin position="636"/>
        <end position="754"/>
    </location>
</feature>
<dbReference type="EMBL" id="JANTQA010000045">
    <property type="protein sequence ID" value="KAJ3434240.1"/>
    <property type="molecule type" value="Genomic_DNA"/>
</dbReference>
<feature type="compositionally biased region" description="Basic residues" evidence="2">
    <location>
        <begin position="132"/>
        <end position="152"/>
    </location>
</feature>
<keyword evidence="1" id="KW-0175">Coiled coil</keyword>
<dbReference type="PROSITE" id="PS50132">
    <property type="entry name" value="RGS"/>
    <property type="match status" value="1"/>
</dbReference>